<protein>
    <submittedName>
        <fullName evidence="1">Uncharacterized protein</fullName>
    </submittedName>
</protein>
<reference evidence="1" key="1">
    <citation type="journal article" date="2015" name="Nature">
        <title>Complex archaea that bridge the gap between prokaryotes and eukaryotes.</title>
        <authorList>
            <person name="Spang A."/>
            <person name="Saw J.H."/>
            <person name="Jorgensen S.L."/>
            <person name="Zaremba-Niedzwiedzka K."/>
            <person name="Martijn J."/>
            <person name="Lind A.E."/>
            <person name="van Eijk R."/>
            <person name="Schleper C."/>
            <person name="Guy L."/>
            <person name="Ettema T.J."/>
        </authorList>
    </citation>
    <scope>NUCLEOTIDE SEQUENCE</scope>
</reference>
<comment type="caution">
    <text evidence="1">The sequence shown here is derived from an EMBL/GenBank/DDBJ whole genome shotgun (WGS) entry which is preliminary data.</text>
</comment>
<dbReference type="EMBL" id="LAZR01035970">
    <property type="protein sequence ID" value="KKL26077.1"/>
    <property type="molecule type" value="Genomic_DNA"/>
</dbReference>
<organism evidence="1">
    <name type="scientific">marine sediment metagenome</name>
    <dbReference type="NCBI Taxonomy" id="412755"/>
    <lineage>
        <taxon>unclassified sequences</taxon>
        <taxon>metagenomes</taxon>
        <taxon>ecological metagenomes</taxon>
    </lineage>
</organism>
<dbReference type="AlphaFoldDB" id="A0A0F9CI04"/>
<proteinExistence type="predicted"/>
<accession>A0A0F9CI04</accession>
<evidence type="ECO:0000313" key="1">
    <source>
        <dbReference type="EMBL" id="KKL26077.1"/>
    </source>
</evidence>
<name>A0A0F9CI04_9ZZZZ</name>
<gene>
    <name evidence="1" type="ORF">LCGC14_2398900</name>
</gene>
<sequence length="54" mass="6486">MYLKEKKKREKLTHLVQEAFIQGRVSAIPHRILTWQEAWVQSPALRDLKEIKEN</sequence>